<reference evidence="2 3" key="1">
    <citation type="submission" date="2022-03" db="EMBL/GenBank/DDBJ databases">
        <title>Rhizobium SSM4.3 sp. nov., isolated from Sediment (Gouqi Island).</title>
        <authorList>
            <person name="Chen G."/>
        </authorList>
    </citation>
    <scope>NUCLEOTIDE SEQUENCE [LARGE SCALE GENOMIC DNA]</scope>
    <source>
        <strain evidence="2 3">SSM4.3</strain>
        <plasmid evidence="2">unnamed</plasmid>
    </source>
</reference>
<evidence type="ECO:0000313" key="3">
    <source>
        <dbReference type="Proteomes" id="UP001522662"/>
    </source>
</evidence>
<evidence type="ECO:0000313" key="2">
    <source>
        <dbReference type="EMBL" id="MCJ8240243.1"/>
    </source>
</evidence>
<dbReference type="RefSeq" id="WP_245137574.1">
    <property type="nucleotide sequence ID" value="NZ_CP128477.1"/>
</dbReference>
<geneLocation type="plasmid" evidence="2">
    <name>unnamed</name>
</geneLocation>
<feature type="transmembrane region" description="Helical" evidence="1">
    <location>
        <begin position="7"/>
        <end position="24"/>
    </location>
</feature>
<proteinExistence type="predicted"/>
<keyword evidence="2" id="KW-0614">Plasmid</keyword>
<feature type="transmembrane region" description="Helical" evidence="1">
    <location>
        <begin position="44"/>
        <end position="62"/>
    </location>
</feature>
<comment type="caution">
    <text evidence="2">The sequence shown here is derived from an EMBL/GenBank/DDBJ whole genome shotgun (WGS) entry which is preliminary data.</text>
</comment>
<keyword evidence="1" id="KW-1133">Transmembrane helix</keyword>
<keyword evidence="3" id="KW-1185">Reference proteome</keyword>
<evidence type="ECO:0000256" key="1">
    <source>
        <dbReference type="SAM" id="Phobius"/>
    </source>
</evidence>
<protein>
    <submittedName>
        <fullName evidence="2">Uncharacterized protein</fullName>
    </submittedName>
</protein>
<sequence>MSPSRAILHCLAALAILAGFLWIGQGSGNFPYPASSFMIDQRPWILYGAILAVAGLGGHVLLRRR</sequence>
<keyword evidence="1" id="KW-0812">Transmembrane</keyword>
<dbReference type="EMBL" id="JALAYX010000005">
    <property type="protein sequence ID" value="MCJ8240243.1"/>
    <property type="molecule type" value="Genomic_DNA"/>
</dbReference>
<dbReference type="Proteomes" id="UP001522662">
    <property type="component" value="Unassembled WGS sequence"/>
</dbReference>
<organism evidence="2 3">
    <name type="scientific">Peteryoungia algae</name>
    <dbReference type="NCBI Taxonomy" id="2919917"/>
    <lineage>
        <taxon>Bacteria</taxon>
        <taxon>Pseudomonadati</taxon>
        <taxon>Pseudomonadota</taxon>
        <taxon>Alphaproteobacteria</taxon>
        <taxon>Hyphomicrobiales</taxon>
        <taxon>Rhizobiaceae</taxon>
        <taxon>Peteryoungia</taxon>
    </lineage>
</organism>
<gene>
    <name evidence="2" type="ORF">MKJ03_18075</name>
</gene>
<name>A0ABT0D4A9_9HYPH</name>
<accession>A0ABT0D4A9</accession>
<keyword evidence="1" id="KW-0472">Membrane</keyword>